<keyword evidence="2" id="KW-1185">Reference proteome</keyword>
<feature type="non-terminal residue" evidence="1">
    <location>
        <position position="1"/>
    </location>
</feature>
<dbReference type="InParanoid" id="A0A2P6NYN7"/>
<evidence type="ECO:0000313" key="2">
    <source>
        <dbReference type="Proteomes" id="UP000241769"/>
    </source>
</evidence>
<gene>
    <name evidence="1" type="ORF">PROFUN_01791</name>
</gene>
<reference evidence="1 2" key="1">
    <citation type="journal article" date="2018" name="Genome Biol. Evol.">
        <title>Multiple Roots of Fruiting Body Formation in Amoebozoa.</title>
        <authorList>
            <person name="Hillmann F."/>
            <person name="Forbes G."/>
            <person name="Novohradska S."/>
            <person name="Ferling I."/>
            <person name="Riege K."/>
            <person name="Groth M."/>
            <person name="Westermann M."/>
            <person name="Marz M."/>
            <person name="Spaller T."/>
            <person name="Winckler T."/>
            <person name="Schaap P."/>
            <person name="Glockner G."/>
        </authorList>
    </citation>
    <scope>NUCLEOTIDE SEQUENCE [LARGE SCALE GENOMIC DNA]</scope>
    <source>
        <strain evidence="1 2">Jena</strain>
    </source>
</reference>
<dbReference type="EMBL" id="MDYQ01000005">
    <property type="protein sequence ID" value="PRP89071.1"/>
    <property type="molecule type" value="Genomic_DNA"/>
</dbReference>
<comment type="caution">
    <text evidence="1">The sequence shown here is derived from an EMBL/GenBank/DDBJ whole genome shotgun (WGS) entry which is preliminary data.</text>
</comment>
<sequence length="66" mass="7400">AIAGNSREAQTGTYTSYEEPVIVSTGERICSSDKEKQRVHHRHPLVGHLHSVVKHLLPTQKRKSLT</sequence>
<dbReference type="Proteomes" id="UP000241769">
    <property type="component" value="Unassembled WGS sequence"/>
</dbReference>
<name>A0A2P6NYN7_9EUKA</name>
<proteinExistence type="predicted"/>
<dbReference type="AlphaFoldDB" id="A0A2P6NYN7"/>
<protein>
    <submittedName>
        <fullName evidence="1">Uncharacterized protein</fullName>
    </submittedName>
</protein>
<evidence type="ECO:0000313" key="1">
    <source>
        <dbReference type="EMBL" id="PRP89071.1"/>
    </source>
</evidence>
<organism evidence="1 2">
    <name type="scientific">Planoprotostelium fungivorum</name>
    <dbReference type="NCBI Taxonomy" id="1890364"/>
    <lineage>
        <taxon>Eukaryota</taxon>
        <taxon>Amoebozoa</taxon>
        <taxon>Evosea</taxon>
        <taxon>Variosea</taxon>
        <taxon>Cavosteliida</taxon>
        <taxon>Cavosteliaceae</taxon>
        <taxon>Planoprotostelium</taxon>
    </lineage>
</organism>
<accession>A0A2P6NYN7</accession>